<feature type="transmembrane region" description="Helical" evidence="1">
    <location>
        <begin position="47"/>
        <end position="69"/>
    </location>
</feature>
<sequence>MPDPPPGAVPATRDGLRQIAVLARQWWNDPVDHLWSRAFLHARSLTTVVRVAISAFAAMLALSAIAVMWSPSGPGSGPIRIANITCALLAMFWMLRWILRPWPNQRTSVTFVLSADAGICLASTLDADPMAGLCGVLMLLVPGLYVTFFHGPALVVAHVAICLVAVVVVLTPVALGPDADPALTVAKGATAVMVLVVIPTMTHIGLWLLRADAAASLVDPLTGLLNRRGFTTQMSRLMVASQGTVSDHLAVVVYDLDNFKRVNDTYGHDAGDLVLRRATQCVDQQLPLSAIHARLGGEEFAVAAARPPTEVRALAEAVRLAVQMSDGHTPVTASVGVTSTPISGIDSTDLEVRVIEWLRDADRAMYRSKRSGGNAVGVDG</sequence>
<dbReference type="Pfam" id="PF00990">
    <property type="entry name" value="GGDEF"/>
    <property type="match status" value="1"/>
</dbReference>
<dbReference type="SUPFAM" id="SSF55073">
    <property type="entry name" value="Nucleotide cyclase"/>
    <property type="match status" value="1"/>
</dbReference>
<evidence type="ECO:0000256" key="1">
    <source>
        <dbReference type="SAM" id="Phobius"/>
    </source>
</evidence>
<dbReference type="PROSITE" id="PS50887">
    <property type="entry name" value="GGDEF"/>
    <property type="match status" value="1"/>
</dbReference>
<feature type="transmembrane region" description="Helical" evidence="1">
    <location>
        <begin position="81"/>
        <end position="99"/>
    </location>
</feature>
<dbReference type="Proteomes" id="UP001206895">
    <property type="component" value="Unassembled WGS sequence"/>
</dbReference>
<evidence type="ECO:0000313" key="4">
    <source>
        <dbReference type="Proteomes" id="UP001206895"/>
    </source>
</evidence>
<evidence type="ECO:0000313" key="3">
    <source>
        <dbReference type="EMBL" id="MCP2176559.1"/>
    </source>
</evidence>
<protein>
    <submittedName>
        <fullName evidence="3">Diguanylate cyclase (GGDEF) domain-containing protein</fullName>
    </submittedName>
</protein>
<proteinExistence type="predicted"/>
<gene>
    <name evidence="3" type="ORF">LX13_002378</name>
</gene>
<keyword evidence="1" id="KW-0472">Membrane</keyword>
<evidence type="ECO:0000259" key="2">
    <source>
        <dbReference type="PROSITE" id="PS50887"/>
    </source>
</evidence>
<feature type="transmembrane region" description="Helical" evidence="1">
    <location>
        <begin position="130"/>
        <end position="148"/>
    </location>
</feature>
<dbReference type="NCBIfam" id="TIGR00254">
    <property type="entry name" value="GGDEF"/>
    <property type="match status" value="1"/>
</dbReference>
<accession>A0ABT1HEG1</accession>
<dbReference type="InterPro" id="IPR029787">
    <property type="entry name" value="Nucleotide_cyclase"/>
</dbReference>
<dbReference type="CDD" id="cd01949">
    <property type="entry name" value="GGDEF"/>
    <property type="match status" value="1"/>
</dbReference>
<feature type="transmembrane region" description="Helical" evidence="1">
    <location>
        <begin position="188"/>
        <end position="209"/>
    </location>
</feature>
<feature type="transmembrane region" description="Helical" evidence="1">
    <location>
        <begin position="155"/>
        <end position="176"/>
    </location>
</feature>
<dbReference type="EMBL" id="JAMTCJ010000002">
    <property type="protein sequence ID" value="MCP2176559.1"/>
    <property type="molecule type" value="Genomic_DNA"/>
</dbReference>
<keyword evidence="1" id="KW-1133">Transmembrane helix</keyword>
<dbReference type="SMART" id="SM00267">
    <property type="entry name" value="GGDEF"/>
    <property type="match status" value="1"/>
</dbReference>
<keyword evidence="4" id="KW-1185">Reference proteome</keyword>
<keyword evidence="1" id="KW-0812">Transmembrane</keyword>
<name>A0ABT1HEG1_9NOCA</name>
<comment type="caution">
    <text evidence="3">The sequence shown here is derived from an EMBL/GenBank/DDBJ whole genome shotgun (WGS) entry which is preliminary data.</text>
</comment>
<dbReference type="InterPro" id="IPR043128">
    <property type="entry name" value="Rev_trsase/Diguanyl_cyclase"/>
</dbReference>
<dbReference type="Gene3D" id="3.30.70.270">
    <property type="match status" value="1"/>
</dbReference>
<dbReference type="InterPro" id="IPR050469">
    <property type="entry name" value="Diguanylate_Cyclase"/>
</dbReference>
<dbReference type="PANTHER" id="PTHR45138">
    <property type="entry name" value="REGULATORY COMPONENTS OF SENSORY TRANSDUCTION SYSTEM"/>
    <property type="match status" value="1"/>
</dbReference>
<dbReference type="PANTHER" id="PTHR45138:SF9">
    <property type="entry name" value="DIGUANYLATE CYCLASE DGCM-RELATED"/>
    <property type="match status" value="1"/>
</dbReference>
<organism evidence="3 4">
    <name type="scientific">Williamsia maris</name>
    <dbReference type="NCBI Taxonomy" id="72806"/>
    <lineage>
        <taxon>Bacteria</taxon>
        <taxon>Bacillati</taxon>
        <taxon>Actinomycetota</taxon>
        <taxon>Actinomycetes</taxon>
        <taxon>Mycobacteriales</taxon>
        <taxon>Nocardiaceae</taxon>
        <taxon>Williamsia</taxon>
    </lineage>
</organism>
<feature type="domain" description="GGDEF" evidence="2">
    <location>
        <begin position="247"/>
        <end position="380"/>
    </location>
</feature>
<reference evidence="3 4" key="1">
    <citation type="submission" date="2022-06" db="EMBL/GenBank/DDBJ databases">
        <title>Genomic Encyclopedia of Archaeal and Bacterial Type Strains, Phase II (KMG-II): from individual species to whole genera.</title>
        <authorList>
            <person name="Goeker M."/>
        </authorList>
    </citation>
    <scope>NUCLEOTIDE SEQUENCE [LARGE SCALE GENOMIC DNA]</scope>
    <source>
        <strain evidence="3 4">DSM 44693</strain>
    </source>
</reference>
<dbReference type="InterPro" id="IPR000160">
    <property type="entry name" value="GGDEF_dom"/>
</dbReference>